<keyword evidence="3" id="KW-0808">Transferase</keyword>
<keyword evidence="3" id="KW-0418">Kinase</keyword>
<protein>
    <submittedName>
        <fullName evidence="3">Shikimate kinase (SK)</fullName>
        <ecNumber evidence="3">2.7.1.71</ecNumber>
    </submittedName>
</protein>
<name>E6YJJ0_BARC7</name>
<dbReference type="InterPro" id="IPR031322">
    <property type="entry name" value="Shikimate/glucono_kinase"/>
</dbReference>
<keyword evidence="4" id="KW-1185">Reference proteome</keyword>
<evidence type="ECO:0000256" key="1">
    <source>
        <dbReference type="ARBA" id="ARBA00022605"/>
    </source>
</evidence>
<dbReference type="EC" id="2.7.1.71" evidence="3"/>
<evidence type="ECO:0000256" key="2">
    <source>
        <dbReference type="ARBA" id="ARBA00023141"/>
    </source>
</evidence>
<gene>
    <name evidence="3" type="ordered locus">BARCL_1356</name>
</gene>
<reference evidence="3 4" key="2">
    <citation type="journal article" date="2011" name="PLoS Genet.">
        <title>Parallel evolution of a type IV secretion system in radiating lineages of the host-restricted bacterial pathogen Bartonella.</title>
        <authorList>
            <person name="Engel P."/>
            <person name="Salzburger W."/>
            <person name="Liesch M."/>
            <person name="Chang C.C."/>
            <person name="Maruyama S."/>
            <person name="Lanz C."/>
            <person name="Calteau A."/>
            <person name="Lajus A."/>
            <person name="Medigue C."/>
            <person name="Schuster S.C."/>
            <person name="Dehio C."/>
        </authorList>
    </citation>
    <scope>NUCLEOTIDE SEQUENCE [LARGE SCALE GENOMIC DNA]</scope>
    <source>
        <strain evidence="4">CIP 104772 / 73</strain>
    </source>
</reference>
<dbReference type="STRING" id="696125.BARCL_1356"/>
<evidence type="ECO:0000313" key="4">
    <source>
        <dbReference type="Proteomes" id="UP000009101"/>
    </source>
</evidence>
<dbReference type="HOGENOM" id="CLU_057607_2_0_5"/>
<keyword evidence="1" id="KW-0028">Amino-acid biosynthesis</keyword>
<evidence type="ECO:0000313" key="3">
    <source>
        <dbReference type="EMBL" id="CBI77028.1"/>
    </source>
</evidence>
<dbReference type="SUPFAM" id="SSF52540">
    <property type="entry name" value="P-loop containing nucleoside triphosphate hydrolases"/>
    <property type="match status" value="1"/>
</dbReference>
<dbReference type="PRINTS" id="PR01100">
    <property type="entry name" value="SHIKIMTKNASE"/>
</dbReference>
<dbReference type="GO" id="GO:0008652">
    <property type="term" value="P:amino acid biosynthetic process"/>
    <property type="evidence" value="ECO:0007669"/>
    <property type="project" value="UniProtKB-KW"/>
</dbReference>
<dbReference type="EMBL" id="FN645454">
    <property type="protein sequence ID" value="CBI77028.1"/>
    <property type="molecule type" value="Genomic_DNA"/>
</dbReference>
<dbReference type="Proteomes" id="UP000009101">
    <property type="component" value="Chromosome"/>
</dbReference>
<dbReference type="GO" id="GO:0005829">
    <property type="term" value="C:cytosol"/>
    <property type="evidence" value="ECO:0007669"/>
    <property type="project" value="TreeGrafter"/>
</dbReference>
<keyword evidence="2" id="KW-0057">Aromatic amino acid biosynthesis</keyword>
<dbReference type="PANTHER" id="PTHR21087">
    <property type="entry name" value="SHIKIMATE KINASE"/>
    <property type="match status" value="1"/>
</dbReference>
<dbReference type="GO" id="GO:0004765">
    <property type="term" value="F:shikimate kinase activity"/>
    <property type="evidence" value="ECO:0007669"/>
    <property type="project" value="UniProtKB-EC"/>
</dbReference>
<sequence>MTQIKNQLLSCLNGRALVFVGLMDGGKSVIRKHVATMLNLSFYDSDQEIEQAAQMTISEFFETYGETEFRSLEKRIILKILKKLSYFSNRRRSLNENIRKTIHRNGISIWLKTDLDVLIERVLKRPTRPLLQKKTLKKLCKNS</sequence>
<dbReference type="GO" id="GO:0009073">
    <property type="term" value="P:aromatic amino acid family biosynthetic process"/>
    <property type="evidence" value="ECO:0007669"/>
    <property type="project" value="UniProtKB-KW"/>
</dbReference>
<dbReference type="AlphaFoldDB" id="E6YJJ0"/>
<proteinExistence type="predicted"/>
<dbReference type="InterPro" id="IPR027417">
    <property type="entry name" value="P-loop_NTPase"/>
</dbReference>
<organism evidence="3 4">
    <name type="scientific">Bartonella clarridgeiae (strain CCUG 45776 / CIP 104772 / 73)</name>
    <dbReference type="NCBI Taxonomy" id="696125"/>
    <lineage>
        <taxon>Bacteria</taxon>
        <taxon>Pseudomonadati</taxon>
        <taxon>Pseudomonadota</taxon>
        <taxon>Alphaproteobacteria</taxon>
        <taxon>Hyphomicrobiales</taxon>
        <taxon>Bartonellaceae</taxon>
        <taxon>Bartonella</taxon>
    </lineage>
</organism>
<dbReference type="PANTHER" id="PTHR21087:SF16">
    <property type="entry name" value="SHIKIMATE KINASE 1, CHLOROPLASTIC"/>
    <property type="match status" value="1"/>
</dbReference>
<dbReference type="Pfam" id="PF01202">
    <property type="entry name" value="SKI"/>
    <property type="match status" value="1"/>
</dbReference>
<reference evidence="4" key="1">
    <citation type="submission" date="2009-11" db="EMBL/GenBank/DDBJ databases">
        <title>Genome sequencing of Bartonella species and comparative genomics.</title>
        <authorList>
            <person name="Engel P."/>
            <person name="Salzburger W."/>
            <person name="Marius L."/>
            <person name="Chao-Chin C."/>
            <person name="Soichi M."/>
            <person name="Christa L."/>
            <person name="Alexandra C."/>
            <person name="Aurelie L."/>
            <person name="Claudine M."/>
            <person name="Stephan S.C."/>
            <person name="Christoph D."/>
        </authorList>
    </citation>
    <scope>NUCLEOTIDE SEQUENCE [LARGE SCALE GENOMIC DNA]</scope>
    <source>
        <strain evidence="4">CIP 104772 / 73</strain>
    </source>
</reference>
<accession>E6YJJ0</accession>
<dbReference type="Gene3D" id="3.40.50.300">
    <property type="entry name" value="P-loop containing nucleotide triphosphate hydrolases"/>
    <property type="match status" value="1"/>
</dbReference>
<dbReference type="KEGG" id="bcd:BARCL_1356"/>
<dbReference type="eggNOG" id="COG0703">
    <property type="taxonomic scope" value="Bacteria"/>
</dbReference>